<protein>
    <submittedName>
        <fullName evidence="1">Uncharacterized protein</fullName>
    </submittedName>
</protein>
<accession>A0A8J2JAB1</accession>
<evidence type="ECO:0000313" key="2">
    <source>
        <dbReference type="Proteomes" id="UP000708208"/>
    </source>
</evidence>
<gene>
    <name evidence="1" type="ORF">AFUS01_LOCUS10</name>
</gene>
<dbReference type="AlphaFoldDB" id="A0A8J2JAB1"/>
<reference evidence="1" key="1">
    <citation type="submission" date="2021-06" db="EMBL/GenBank/DDBJ databases">
        <authorList>
            <person name="Hodson N. C."/>
            <person name="Mongue J. A."/>
            <person name="Jaron S. K."/>
        </authorList>
    </citation>
    <scope>NUCLEOTIDE SEQUENCE</scope>
</reference>
<keyword evidence="2" id="KW-1185">Reference proteome</keyword>
<organism evidence="1 2">
    <name type="scientific">Allacma fusca</name>
    <dbReference type="NCBI Taxonomy" id="39272"/>
    <lineage>
        <taxon>Eukaryota</taxon>
        <taxon>Metazoa</taxon>
        <taxon>Ecdysozoa</taxon>
        <taxon>Arthropoda</taxon>
        <taxon>Hexapoda</taxon>
        <taxon>Collembola</taxon>
        <taxon>Symphypleona</taxon>
        <taxon>Sminthuridae</taxon>
        <taxon>Allacma</taxon>
    </lineage>
</organism>
<evidence type="ECO:0000313" key="1">
    <source>
        <dbReference type="EMBL" id="CAG7628936.1"/>
    </source>
</evidence>
<name>A0A8J2JAB1_9HEXA</name>
<sequence length="431" mass="48707">MSLLQVNSTWQVPSDSLMATHPLAHHYQLLQNASGRKEHTIPESGHLGTTLDSSMETPRDMALLRMRRQSAGSRSKAITGGSISESIALHQRKLRETEARIDHALDLVTRSFGDNQGSSLPRHSLPRTPEVRQIRETLNKTQRIPSGGKNVRVSQAMQSRLMGMSKLPMDTDKKKQQVLSEGRKGTQASLKIYKTNPIIPPIKSLPPPKITPSKEKIDRNKVLQICVVIGNTHIYDNANPDFVNSFAKMESFKALDDSNPAGLPRFRTKIDMVGFADSEVSFQCDGKKLIITGNRPRKNLMNARKVVEVLELPAGVFPEKLRIARDREGVLNIEERWTRLLMFSVHIFKTREACDIPPSTIAQTLKTFKKIVEYDYSRRTCAHSQYCICYINETMKPENQHLVVIIEEDKYHHFTTTTKILSQKNVGLSCT</sequence>
<dbReference type="EMBL" id="CAJVCH010000001">
    <property type="protein sequence ID" value="CAG7628936.1"/>
    <property type="molecule type" value="Genomic_DNA"/>
</dbReference>
<proteinExistence type="predicted"/>
<comment type="caution">
    <text evidence="1">The sequence shown here is derived from an EMBL/GenBank/DDBJ whole genome shotgun (WGS) entry which is preliminary data.</text>
</comment>
<dbReference type="Proteomes" id="UP000708208">
    <property type="component" value="Unassembled WGS sequence"/>
</dbReference>